<organism evidence="1">
    <name type="scientific">viral metagenome</name>
    <dbReference type="NCBI Taxonomy" id="1070528"/>
    <lineage>
        <taxon>unclassified sequences</taxon>
        <taxon>metagenomes</taxon>
        <taxon>organismal metagenomes</taxon>
    </lineage>
</organism>
<reference evidence="1" key="1">
    <citation type="journal article" date="2020" name="Nature">
        <title>Giant virus diversity and host interactions through global metagenomics.</title>
        <authorList>
            <person name="Schulz F."/>
            <person name="Roux S."/>
            <person name="Paez-Espino D."/>
            <person name="Jungbluth S."/>
            <person name="Walsh D.A."/>
            <person name="Denef V.J."/>
            <person name="McMahon K.D."/>
            <person name="Konstantinidis K.T."/>
            <person name="Eloe-Fadrosh E.A."/>
            <person name="Kyrpides N.C."/>
            <person name="Woyke T."/>
        </authorList>
    </citation>
    <scope>NUCLEOTIDE SEQUENCE</scope>
    <source>
        <strain evidence="1">GVMAG-S-1035237-23</strain>
    </source>
</reference>
<evidence type="ECO:0000313" key="1">
    <source>
        <dbReference type="EMBL" id="QHS79533.1"/>
    </source>
</evidence>
<dbReference type="EMBL" id="MN740646">
    <property type="protein sequence ID" value="QHS79533.1"/>
    <property type="molecule type" value="Genomic_DNA"/>
</dbReference>
<sequence length="155" mass="18274">MSFKAEVFDILDEHVLNVYKKENLLDFVEGTKPPSIYEMSEEEQLKWAYKVLKANNAKPNHGDVIWIGGDTYRNQGIHFWDAKNEKIVPMATHRGDYGHVPKMFAVGNGEGEFSPDHWEGISYYNNLQPYWSSEKKKWFCPLEDDEYYEYYEDSD</sequence>
<proteinExistence type="predicted"/>
<name>A0A6C0AJ93_9ZZZZ</name>
<protein>
    <submittedName>
        <fullName evidence="1">Uncharacterized protein</fullName>
    </submittedName>
</protein>
<accession>A0A6C0AJ93</accession>
<dbReference type="AlphaFoldDB" id="A0A6C0AJ93"/>